<comment type="caution">
    <text evidence="1">The sequence shown here is derived from an EMBL/GenBank/DDBJ whole genome shotgun (WGS) entry which is preliminary data.</text>
</comment>
<reference evidence="1" key="1">
    <citation type="submission" date="2021-06" db="EMBL/GenBank/DDBJ databases">
        <authorList>
            <person name="Kallberg Y."/>
            <person name="Tangrot J."/>
            <person name="Rosling A."/>
        </authorList>
    </citation>
    <scope>NUCLEOTIDE SEQUENCE</scope>
    <source>
        <strain evidence="1">FL966</strain>
    </source>
</reference>
<gene>
    <name evidence="1" type="ORF">CPELLU_LOCUS17986</name>
</gene>
<evidence type="ECO:0000313" key="1">
    <source>
        <dbReference type="EMBL" id="CAG8804240.1"/>
    </source>
</evidence>
<dbReference type="Proteomes" id="UP000789759">
    <property type="component" value="Unassembled WGS sequence"/>
</dbReference>
<evidence type="ECO:0000313" key="2">
    <source>
        <dbReference type="Proteomes" id="UP000789759"/>
    </source>
</evidence>
<keyword evidence="2" id="KW-1185">Reference proteome</keyword>
<feature type="non-terminal residue" evidence="1">
    <location>
        <position position="1"/>
    </location>
</feature>
<protein>
    <submittedName>
        <fullName evidence="1">293_t:CDS:1</fullName>
    </submittedName>
</protein>
<organism evidence="1 2">
    <name type="scientific">Cetraspora pellucida</name>
    <dbReference type="NCBI Taxonomy" id="1433469"/>
    <lineage>
        <taxon>Eukaryota</taxon>
        <taxon>Fungi</taxon>
        <taxon>Fungi incertae sedis</taxon>
        <taxon>Mucoromycota</taxon>
        <taxon>Glomeromycotina</taxon>
        <taxon>Glomeromycetes</taxon>
        <taxon>Diversisporales</taxon>
        <taxon>Gigasporaceae</taxon>
        <taxon>Cetraspora</taxon>
    </lineage>
</organism>
<dbReference type="EMBL" id="CAJVQA010033263">
    <property type="protein sequence ID" value="CAG8804240.1"/>
    <property type="molecule type" value="Genomic_DNA"/>
</dbReference>
<name>A0A9N9JZA8_9GLOM</name>
<sequence length="42" mass="4869">EFLIGLRLHLPQGISYWIEASPLKGISYWIESSSFARNFLLD</sequence>
<dbReference type="AlphaFoldDB" id="A0A9N9JZA8"/>
<proteinExistence type="predicted"/>
<accession>A0A9N9JZA8</accession>